<dbReference type="Gene3D" id="1.10.10.10">
    <property type="entry name" value="Winged helix-like DNA-binding domain superfamily/Winged helix DNA-binding domain"/>
    <property type="match status" value="1"/>
</dbReference>
<dbReference type="NCBIfam" id="TIGR00738">
    <property type="entry name" value="rrf2_super"/>
    <property type="match status" value="1"/>
</dbReference>
<accession>A0A1F5H830</accession>
<dbReference type="GO" id="GO:0003677">
    <property type="term" value="F:DNA binding"/>
    <property type="evidence" value="ECO:0007669"/>
    <property type="project" value="UniProtKB-KW"/>
</dbReference>
<dbReference type="InterPro" id="IPR036388">
    <property type="entry name" value="WH-like_DNA-bd_sf"/>
</dbReference>
<dbReference type="PROSITE" id="PS51197">
    <property type="entry name" value="HTH_RRF2_2"/>
    <property type="match status" value="1"/>
</dbReference>
<dbReference type="InterPro" id="IPR030489">
    <property type="entry name" value="TR_Rrf2-type_CS"/>
</dbReference>
<dbReference type="AlphaFoldDB" id="A0A1F5H830"/>
<evidence type="ECO:0000313" key="2">
    <source>
        <dbReference type="EMBL" id="OGE00220.1"/>
    </source>
</evidence>
<keyword evidence="1" id="KW-0238">DNA-binding</keyword>
<gene>
    <name evidence="2" type="ORF">A3B54_02560</name>
</gene>
<dbReference type="PANTHER" id="PTHR33221">
    <property type="entry name" value="WINGED HELIX-TURN-HELIX TRANSCRIPTIONAL REGULATOR, RRF2 FAMILY"/>
    <property type="match status" value="1"/>
</dbReference>
<protein>
    <recommendedName>
        <fullName evidence="4">Rrf2 family transcriptional regulator</fullName>
    </recommendedName>
</protein>
<evidence type="ECO:0000256" key="1">
    <source>
        <dbReference type="ARBA" id="ARBA00023125"/>
    </source>
</evidence>
<comment type="caution">
    <text evidence="2">The sequence shown here is derived from an EMBL/GenBank/DDBJ whole genome shotgun (WGS) entry which is preliminary data.</text>
</comment>
<dbReference type="InterPro" id="IPR000944">
    <property type="entry name" value="Tscrpt_reg_Rrf2"/>
</dbReference>
<dbReference type="EMBL" id="MFBT01000004">
    <property type="protein sequence ID" value="OGE00220.1"/>
    <property type="molecule type" value="Genomic_DNA"/>
</dbReference>
<dbReference type="PROSITE" id="PS01332">
    <property type="entry name" value="HTH_RRF2_1"/>
    <property type="match status" value="1"/>
</dbReference>
<dbReference type="Pfam" id="PF02082">
    <property type="entry name" value="Rrf2"/>
    <property type="match status" value="1"/>
</dbReference>
<dbReference type="PANTHER" id="PTHR33221:SF5">
    <property type="entry name" value="HTH-TYPE TRANSCRIPTIONAL REGULATOR ISCR"/>
    <property type="match status" value="1"/>
</dbReference>
<sequence>MFKLSQKADYGLILLSNLARAGGKLTSISSIAQKNKLSSKFLSQVAQELKKAGIITAKEGITGGYILAKKPKEISLLQVLEILEGGFVEGKCFEKDHECKCGAKDIWIQMRKGLEESFGKKTVADLVR</sequence>
<dbReference type="GO" id="GO:0003700">
    <property type="term" value="F:DNA-binding transcription factor activity"/>
    <property type="evidence" value="ECO:0007669"/>
    <property type="project" value="TreeGrafter"/>
</dbReference>
<proteinExistence type="predicted"/>
<dbReference type="SUPFAM" id="SSF46785">
    <property type="entry name" value="Winged helix' DNA-binding domain"/>
    <property type="match status" value="1"/>
</dbReference>
<reference evidence="2 3" key="1">
    <citation type="journal article" date="2016" name="Nat. Commun.">
        <title>Thousands of microbial genomes shed light on interconnected biogeochemical processes in an aquifer system.</title>
        <authorList>
            <person name="Anantharaman K."/>
            <person name="Brown C.T."/>
            <person name="Hug L.A."/>
            <person name="Sharon I."/>
            <person name="Castelle C.J."/>
            <person name="Probst A.J."/>
            <person name="Thomas B.C."/>
            <person name="Singh A."/>
            <person name="Wilkins M.J."/>
            <person name="Karaoz U."/>
            <person name="Brodie E.L."/>
            <person name="Williams K.H."/>
            <person name="Hubbard S.S."/>
            <person name="Banfield J.F."/>
        </authorList>
    </citation>
    <scope>NUCLEOTIDE SEQUENCE [LARGE SCALE GENOMIC DNA]</scope>
</reference>
<dbReference type="Proteomes" id="UP000177039">
    <property type="component" value="Unassembled WGS sequence"/>
</dbReference>
<organism evidence="2 3">
    <name type="scientific">Candidatus Curtissbacteria bacterium RIFCSPLOWO2_01_FULL_42_50</name>
    <dbReference type="NCBI Taxonomy" id="1797730"/>
    <lineage>
        <taxon>Bacteria</taxon>
        <taxon>Candidatus Curtissiibacteriota</taxon>
    </lineage>
</organism>
<evidence type="ECO:0008006" key="4">
    <source>
        <dbReference type="Google" id="ProtNLM"/>
    </source>
</evidence>
<evidence type="ECO:0000313" key="3">
    <source>
        <dbReference type="Proteomes" id="UP000177039"/>
    </source>
</evidence>
<name>A0A1F5H830_9BACT</name>
<dbReference type="InterPro" id="IPR036390">
    <property type="entry name" value="WH_DNA-bd_sf"/>
</dbReference>
<dbReference type="GO" id="GO:0005829">
    <property type="term" value="C:cytosol"/>
    <property type="evidence" value="ECO:0007669"/>
    <property type="project" value="TreeGrafter"/>
</dbReference>